<evidence type="ECO:0000256" key="5">
    <source>
        <dbReference type="ARBA" id="ARBA00022692"/>
    </source>
</evidence>
<feature type="transmembrane region" description="Helical" evidence="10">
    <location>
        <begin position="20"/>
        <end position="38"/>
    </location>
</feature>
<reference evidence="12" key="1">
    <citation type="submission" date="2018-06" db="EMBL/GenBank/DDBJ databases">
        <authorList>
            <person name="Zhirakovskaya E."/>
        </authorList>
    </citation>
    <scope>NUCLEOTIDE SEQUENCE</scope>
</reference>
<organism evidence="12">
    <name type="scientific">hydrothermal vent metagenome</name>
    <dbReference type="NCBI Taxonomy" id="652676"/>
    <lineage>
        <taxon>unclassified sequences</taxon>
        <taxon>metagenomes</taxon>
        <taxon>ecological metagenomes</taxon>
    </lineage>
</organism>
<keyword evidence="9 10" id="KW-0472">Membrane</keyword>
<evidence type="ECO:0000259" key="11">
    <source>
        <dbReference type="Pfam" id="PF02355"/>
    </source>
</evidence>
<accession>A0A3B0WHF4</accession>
<keyword evidence="6" id="KW-0653">Protein transport</keyword>
<evidence type="ECO:0000313" key="12">
    <source>
        <dbReference type="EMBL" id="VAW51753.1"/>
    </source>
</evidence>
<dbReference type="AlphaFoldDB" id="A0A3B0WHF4"/>
<evidence type="ECO:0000256" key="2">
    <source>
        <dbReference type="ARBA" id="ARBA00015792"/>
    </source>
</evidence>
<evidence type="ECO:0000256" key="9">
    <source>
        <dbReference type="ARBA" id="ARBA00023136"/>
    </source>
</evidence>
<evidence type="ECO:0000256" key="7">
    <source>
        <dbReference type="ARBA" id="ARBA00022989"/>
    </source>
</evidence>
<feature type="domain" description="Protein export membrane protein SecD/SecF C-terminal" evidence="11">
    <location>
        <begin position="111"/>
        <end position="293"/>
    </location>
</feature>
<dbReference type="Pfam" id="PF02355">
    <property type="entry name" value="SecD_SecF_C"/>
    <property type="match status" value="1"/>
</dbReference>
<evidence type="ECO:0000256" key="10">
    <source>
        <dbReference type="SAM" id="Phobius"/>
    </source>
</evidence>
<dbReference type="HAMAP" id="MF_01464_B">
    <property type="entry name" value="SecF_B"/>
    <property type="match status" value="1"/>
</dbReference>
<dbReference type="EMBL" id="UOFD01000035">
    <property type="protein sequence ID" value="VAW51753.1"/>
    <property type="molecule type" value="Genomic_DNA"/>
</dbReference>
<dbReference type="InterPro" id="IPR022813">
    <property type="entry name" value="SecD/SecF_arch_bac"/>
</dbReference>
<feature type="transmembrane region" description="Helical" evidence="10">
    <location>
        <begin position="164"/>
        <end position="185"/>
    </location>
</feature>
<dbReference type="GO" id="GO:0015450">
    <property type="term" value="F:protein-transporting ATPase activity"/>
    <property type="evidence" value="ECO:0007669"/>
    <property type="project" value="InterPro"/>
</dbReference>
<dbReference type="PANTHER" id="PTHR30081">
    <property type="entry name" value="PROTEIN-EXPORT MEMBRANE PROTEIN SEC"/>
    <property type="match status" value="1"/>
</dbReference>
<gene>
    <name evidence="12" type="ORF">MNBD_GAMMA06-1521</name>
</gene>
<sequence>MSQAQVINKAKINFMGKRKLAMIFSLLLMIISIGSLATKGLNLGIDFTGGYLIEAGYQNDVNLEQVRAALAEAKFKDAQVQNFGSSKDIIVRIAPRADINKAEISDNVLAVLQSTSQQEVSMRRVEFVGPQVGDELRDDGGIALLVALGGILIYISLRFQLKSAVGAILALVHDVVITVGIFSILQLEFDLTVLASILAVIGYSLNDTVVVLDRIRETFRNVRKTSAEDILNLSINQTLSRTLVTSLTTLLVLFSLFYFGGEIIHGFATALIIGVVVGTYSSIYIASSTLMIMKIHKQDFLVVAKEEIVDDAP</sequence>
<dbReference type="GO" id="GO:0006886">
    <property type="term" value="P:intracellular protein transport"/>
    <property type="evidence" value="ECO:0007669"/>
    <property type="project" value="InterPro"/>
</dbReference>
<feature type="transmembrane region" description="Helical" evidence="10">
    <location>
        <begin position="191"/>
        <end position="212"/>
    </location>
</feature>
<keyword evidence="5 10" id="KW-0812">Transmembrane</keyword>
<name>A0A3B0WHF4_9ZZZZ</name>
<dbReference type="Gene3D" id="1.20.1640.10">
    <property type="entry name" value="Multidrug efflux transporter AcrB transmembrane domain"/>
    <property type="match status" value="1"/>
</dbReference>
<keyword evidence="7 10" id="KW-1133">Transmembrane helix</keyword>
<proteinExistence type="inferred from homology"/>
<keyword evidence="8" id="KW-0811">Translocation</keyword>
<dbReference type="NCBIfam" id="TIGR00916">
    <property type="entry name" value="2A0604s01"/>
    <property type="match status" value="1"/>
</dbReference>
<evidence type="ECO:0000256" key="1">
    <source>
        <dbReference type="ARBA" id="ARBA00004651"/>
    </source>
</evidence>
<keyword evidence="3" id="KW-0813">Transport</keyword>
<feature type="transmembrane region" description="Helical" evidence="10">
    <location>
        <begin position="140"/>
        <end position="157"/>
    </location>
</feature>
<dbReference type="InterPro" id="IPR048634">
    <property type="entry name" value="SecD_SecF_C"/>
</dbReference>
<dbReference type="NCBIfam" id="TIGR00966">
    <property type="entry name" value="transloc_SecF"/>
    <property type="match status" value="1"/>
</dbReference>
<feature type="transmembrane region" description="Helical" evidence="10">
    <location>
        <begin position="243"/>
        <end position="261"/>
    </location>
</feature>
<keyword evidence="4" id="KW-1003">Cell membrane</keyword>
<comment type="subcellular location">
    <subcellularLocation>
        <location evidence="1">Cell membrane</location>
        <topology evidence="1">Multi-pass membrane protein</topology>
    </subcellularLocation>
</comment>
<feature type="transmembrane region" description="Helical" evidence="10">
    <location>
        <begin position="267"/>
        <end position="287"/>
    </location>
</feature>
<evidence type="ECO:0000256" key="4">
    <source>
        <dbReference type="ARBA" id="ARBA00022475"/>
    </source>
</evidence>
<dbReference type="InterPro" id="IPR005665">
    <property type="entry name" value="SecF_bac"/>
</dbReference>
<dbReference type="InterPro" id="IPR022645">
    <property type="entry name" value="SecD/SecF_bac"/>
</dbReference>
<dbReference type="PRINTS" id="PR01755">
    <property type="entry name" value="SECFTRNLCASE"/>
</dbReference>
<dbReference type="GO" id="GO:0005886">
    <property type="term" value="C:plasma membrane"/>
    <property type="evidence" value="ECO:0007669"/>
    <property type="project" value="UniProtKB-SubCell"/>
</dbReference>
<dbReference type="InterPro" id="IPR022646">
    <property type="entry name" value="SecD/SecF_CS"/>
</dbReference>
<evidence type="ECO:0000256" key="6">
    <source>
        <dbReference type="ARBA" id="ARBA00022927"/>
    </source>
</evidence>
<dbReference type="PANTHER" id="PTHR30081:SF8">
    <property type="entry name" value="PROTEIN TRANSLOCASE SUBUNIT SECF"/>
    <property type="match status" value="1"/>
</dbReference>
<dbReference type="InterPro" id="IPR055344">
    <property type="entry name" value="SecD_SecF_C_bact"/>
</dbReference>
<dbReference type="Pfam" id="PF07549">
    <property type="entry name" value="Sec_GG"/>
    <property type="match status" value="1"/>
</dbReference>
<evidence type="ECO:0000256" key="3">
    <source>
        <dbReference type="ARBA" id="ARBA00022448"/>
    </source>
</evidence>
<protein>
    <recommendedName>
        <fullName evidence="2">Protein translocase subunit SecF</fullName>
    </recommendedName>
</protein>
<dbReference type="SUPFAM" id="SSF82866">
    <property type="entry name" value="Multidrug efflux transporter AcrB transmembrane domain"/>
    <property type="match status" value="1"/>
</dbReference>
<evidence type="ECO:0000256" key="8">
    <source>
        <dbReference type="ARBA" id="ARBA00023010"/>
    </source>
</evidence>